<dbReference type="InterPro" id="IPR000994">
    <property type="entry name" value="Pept_M24"/>
</dbReference>
<dbReference type="EMBL" id="CP015402">
    <property type="protein sequence ID" value="ANU64087.2"/>
    <property type="molecule type" value="Genomic_DNA"/>
</dbReference>
<dbReference type="PANTHER" id="PTHR43763:SF6">
    <property type="entry name" value="XAA-PRO AMINOPEPTIDASE 1"/>
    <property type="match status" value="1"/>
</dbReference>
<dbReference type="Pfam" id="PF16188">
    <property type="entry name" value="Peptidase_M24_C"/>
    <property type="match status" value="1"/>
</dbReference>
<dbReference type="GO" id="GO:0004190">
    <property type="term" value="F:aspartic-type endopeptidase activity"/>
    <property type="evidence" value="ECO:0007669"/>
    <property type="project" value="InterPro"/>
</dbReference>
<dbReference type="KEGG" id="pary:A4V02_10430"/>
<feature type="domain" description="Peptidase M24 C-terminal" evidence="6">
    <location>
        <begin position="533"/>
        <end position="592"/>
    </location>
</feature>
<keyword evidence="2" id="KW-0479">Metal-binding</keyword>
<dbReference type="PROSITE" id="PS00141">
    <property type="entry name" value="ASP_PROTEASE"/>
    <property type="match status" value="1"/>
</dbReference>
<dbReference type="InterPro" id="IPR032416">
    <property type="entry name" value="Peptidase_M24_C"/>
</dbReference>
<organism evidence="7 8">
    <name type="scientific">Muribaculum intestinale</name>
    <dbReference type="NCBI Taxonomy" id="1796646"/>
    <lineage>
        <taxon>Bacteria</taxon>
        <taxon>Pseudomonadati</taxon>
        <taxon>Bacteroidota</taxon>
        <taxon>Bacteroidia</taxon>
        <taxon>Bacteroidales</taxon>
        <taxon>Muribaculaceae</taxon>
        <taxon>Muribaculum</taxon>
    </lineage>
</organism>
<dbReference type="Gene3D" id="3.90.230.10">
    <property type="entry name" value="Creatinase/methionine aminopeptidase superfamily"/>
    <property type="match status" value="1"/>
</dbReference>
<dbReference type="InterPro" id="IPR029149">
    <property type="entry name" value="Creatin/AminoP/Spt16_N"/>
</dbReference>
<dbReference type="SUPFAM" id="SSF53092">
    <property type="entry name" value="Creatinase/prolidase N-terminal domain"/>
    <property type="match status" value="1"/>
</dbReference>
<dbReference type="AlphaFoldDB" id="A0A1B1SBB2"/>
<dbReference type="Pfam" id="PF00557">
    <property type="entry name" value="Peptidase_M24"/>
    <property type="match status" value="1"/>
</dbReference>
<proteinExistence type="inferred from homology"/>
<dbReference type="SUPFAM" id="SSF55920">
    <property type="entry name" value="Creatinase/aminopeptidase"/>
    <property type="match status" value="1"/>
</dbReference>
<dbReference type="Proteomes" id="UP000186351">
    <property type="component" value="Chromosome"/>
</dbReference>
<keyword evidence="8" id="KW-1185">Reference proteome</keyword>
<evidence type="ECO:0000259" key="6">
    <source>
        <dbReference type="Pfam" id="PF16188"/>
    </source>
</evidence>
<feature type="domain" description="Creatinase N-terminal" evidence="5">
    <location>
        <begin position="9"/>
        <end position="136"/>
    </location>
</feature>
<reference evidence="8" key="1">
    <citation type="submission" date="2016-04" db="EMBL/GenBank/DDBJ databases">
        <title>Complete Genome Sequences of Twelve Strains of a Stable Defined Moderately Diverse Mouse Microbiota 2 (sDMDMm2).</title>
        <authorList>
            <person name="Uchimura Y."/>
            <person name="Wyss M."/>
            <person name="Brugiroux S."/>
            <person name="Limenitakis J.P."/>
            <person name="Stecher B."/>
            <person name="McCoy K.D."/>
            <person name="Macpherson A.J."/>
        </authorList>
    </citation>
    <scope>NUCLEOTIDE SEQUENCE [LARGE SCALE GENOMIC DNA]</scope>
    <source>
        <strain evidence="8">YL27</strain>
    </source>
</reference>
<comment type="similarity">
    <text evidence="1">Belongs to the peptidase M24B family.</text>
</comment>
<evidence type="ECO:0000259" key="5">
    <source>
        <dbReference type="Pfam" id="PF01321"/>
    </source>
</evidence>
<dbReference type="CDD" id="cd01085">
    <property type="entry name" value="APP"/>
    <property type="match status" value="1"/>
</dbReference>
<dbReference type="Pfam" id="PF16189">
    <property type="entry name" value="Creatinase_N_2"/>
    <property type="match status" value="1"/>
</dbReference>
<accession>A0A1Z2XHA6</accession>
<gene>
    <name evidence="7" type="ORF">A4V02_10430</name>
</gene>
<sequence>MDYQIIKSRLESLRTLMRKSGISAAVIPHVDPHQSEYMSSHWHVREFFSGFNGSAGTLVVTLDGAALWTDSRYFLQAASQLENTTIELMKDGLPSTPTISSYIINVLHAGDTVGVDGMLFTKRSLDSLEGEFSGASISVNPDFRPADTLWIDRPPLPSDPIYILPEQYAGEMSGCKIQRLREAVNGSGAEAIYITELDSIAWLLNLRGSDVDFNPVFTSTLYIGPNSGVLFIDTAKVPDDVRTYLAGYKIDVKPYDSAAAYLSGSSLPVLANPATLPATLARTPGIDWIYAPSPVPAMKAEKNDVELRNLRHAMVIEGASMVNAIYHVTERLNRGETVTELDVVDTLSHCRAAHASYRGDSFGTIAGYGAHGAIVHYEPTPESNATLRPEGLLLVDTGAQYLHGTTDITRTISLGNPTDDERHDFTLVLKGHIALARAVFPEGTRGAQLDVLARQYLWQEGKTYLHGTGHGVGFFLNVHEGPQSIRLQENPVALRPGMVTSDEPGLYLSDRYGIRCENLVLTVGAGDTEHGRFLKFEVLSLFPFDRNLLDFSILTDDEIMWLNDYHRKVWSELADYLQGAPLRWLEQACAPISR</sequence>
<evidence type="ECO:0000256" key="3">
    <source>
        <dbReference type="ARBA" id="ARBA00022801"/>
    </source>
</evidence>
<protein>
    <submittedName>
        <fullName evidence="7">Peptidase M24 family protein</fullName>
    </submittedName>
</protein>
<dbReference type="InterPro" id="IPR050422">
    <property type="entry name" value="X-Pro_aminopeptidase_P"/>
</dbReference>
<dbReference type="Gene3D" id="3.40.350.10">
    <property type="entry name" value="Creatinase/prolidase N-terminal domain"/>
    <property type="match status" value="2"/>
</dbReference>
<evidence type="ECO:0000256" key="2">
    <source>
        <dbReference type="ARBA" id="ARBA00022723"/>
    </source>
</evidence>
<dbReference type="GO" id="GO:0005737">
    <property type="term" value="C:cytoplasm"/>
    <property type="evidence" value="ECO:0007669"/>
    <property type="project" value="UniProtKB-ARBA"/>
</dbReference>
<dbReference type="InterPro" id="IPR036005">
    <property type="entry name" value="Creatinase/aminopeptidase-like"/>
</dbReference>
<dbReference type="GO" id="GO:0046872">
    <property type="term" value="F:metal ion binding"/>
    <property type="evidence" value="ECO:0007669"/>
    <property type="project" value="UniProtKB-KW"/>
</dbReference>
<dbReference type="RefSeq" id="WP_068961375.1">
    <property type="nucleotide sequence ID" value="NZ_CAJTAP010000001.1"/>
</dbReference>
<dbReference type="GO" id="GO:0070006">
    <property type="term" value="F:metalloaminopeptidase activity"/>
    <property type="evidence" value="ECO:0007669"/>
    <property type="project" value="InterPro"/>
</dbReference>
<keyword evidence="3" id="KW-0378">Hydrolase</keyword>
<dbReference type="InterPro" id="IPR033740">
    <property type="entry name" value="Pept_M24B"/>
</dbReference>
<dbReference type="GO" id="GO:0006508">
    <property type="term" value="P:proteolysis"/>
    <property type="evidence" value="ECO:0007669"/>
    <property type="project" value="InterPro"/>
</dbReference>
<accession>A0A1B1SBB2</accession>
<name>A0A1B1SBB2_9BACT</name>
<evidence type="ECO:0000259" key="4">
    <source>
        <dbReference type="Pfam" id="PF00557"/>
    </source>
</evidence>
<dbReference type="GeneID" id="65537285"/>
<dbReference type="InterPro" id="IPR001969">
    <property type="entry name" value="Aspartic_peptidase_AS"/>
</dbReference>
<evidence type="ECO:0000313" key="8">
    <source>
        <dbReference type="Proteomes" id="UP000186351"/>
    </source>
</evidence>
<feature type="domain" description="Peptidase M24" evidence="4">
    <location>
        <begin position="309"/>
        <end position="521"/>
    </location>
</feature>
<dbReference type="FunFam" id="3.90.230.10:FF:000009">
    <property type="entry name" value="xaa-Pro aminopeptidase 2"/>
    <property type="match status" value="1"/>
</dbReference>
<dbReference type="STRING" id="1796646.A4V02_10430"/>
<evidence type="ECO:0000256" key="1">
    <source>
        <dbReference type="ARBA" id="ARBA00008766"/>
    </source>
</evidence>
<evidence type="ECO:0000313" key="7">
    <source>
        <dbReference type="EMBL" id="ANU64087.2"/>
    </source>
</evidence>
<dbReference type="PANTHER" id="PTHR43763">
    <property type="entry name" value="XAA-PRO AMINOPEPTIDASE 1"/>
    <property type="match status" value="1"/>
</dbReference>
<dbReference type="InterPro" id="IPR000587">
    <property type="entry name" value="Creatinase_N"/>
</dbReference>
<dbReference type="Pfam" id="PF01321">
    <property type="entry name" value="Creatinase_N"/>
    <property type="match status" value="1"/>
</dbReference>
<dbReference type="OrthoDB" id="9806388at2"/>